<evidence type="ECO:0000256" key="3">
    <source>
        <dbReference type="ARBA" id="ARBA00022729"/>
    </source>
</evidence>
<gene>
    <name evidence="8" type="ORF">IW254_002055</name>
</gene>
<proteinExistence type="inferred from homology"/>
<dbReference type="Gene3D" id="3.40.190.10">
    <property type="entry name" value="Periplasmic binding protein-like II"/>
    <property type="match status" value="2"/>
</dbReference>
<keyword evidence="4" id="KW-0472">Membrane</keyword>
<evidence type="ECO:0000256" key="6">
    <source>
        <dbReference type="ARBA" id="ARBA00023288"/>
    </source>
</evidence>
<dbReference type="InterPro" id="IPR004872">
    <property type="entry name" value="Lipoprotein_NlpA"/>
</dbReference>
<dbReference type="EMBL" id="JADOUE010000001">
    <property type="protein sequence ID" value="MBG6123086.1"/>
    <property type="molecule type" value="Genomic_DNA"/>
</dbReference>
<comment type="caution">
    <text evidence="8">The sequence shown here is derived from an EMBL/GenBank/DDBJ whole genome shotgun (WGS) entry which is preliminary data.</text>
</comment>
<dbReference type="Proteomes" id="UP000658613">
    <property type="component" value="Unassembled WGS sequence"/>
</dbReference>
<evidence type="ECO:0000256" key="4">
    <source>
        <dbReference type="ARBA" id="ARBA00023136"/>
    </source>
</evidence>
<dbReference type="GO" id="GO:0016020">
    <property type="term" value="C:membrane"/>
    <property type="evidence" value="ECO:0007669"/>
    <property type="project" value="UniProtKB-SubCell"/>
</dbReference>
<keyword evidence="6" id="KW-0449">Lipoprotein</keyword>
<evidence type="ECO:0000313" key="8">
    <source>
        <dbReference type="EMBL" id="MBG6123086.1"/>
    </source>
</evidence>
<dbReference type="RefSeq" id="WP_196825368.1">
    <property type="nucleotide sequence ID" value="NZ_CP046980.1"/>
</dbReference>
<organism evidence="8 9">
    <name type="scientific">Corynebacterium aquatimens</name>
    <dbReference type="NCBI Taxonomy" id="1190508"/>
    <lineage>
        <taxon>Bacteria</taxon>
        <taxon>Bacillati</taxon>
        <taxon>Actinomycetota</taxon>
        <taxon>Actinomycetes</taxon>
        <taxon>Mycobacteriales</taxon>
        <taxon>Corynebacteriaceae</taxon>
        <taxon>Corynebacterium</taxon>
    </lineage>
</organism>
<evidence type="ECO:0000256" key="1">
    <source>
        <dbReference type="ARBA" id="ARBA00004635"/>
    </source>
</evidence>
<name>A0A931E4S5_9CORY</name>
<reference evidence="8" key="1">
    <citation type="submission" date="2020-11" db="EMBL/GenBank/DDBJ databases">
        <title>Sequencing the genomes of 1000 actinobacteria strains.</title>
        <authorList>
            <person name="Klenk H.-P."/>
        </authorList>
    </citation>
    <scope>NUCLEOTIDE SEQUENCE</scope>
    <source>
        <strain evidence="8">DSM 45632</strain>
    </source>
</reference>
<keyword evidence="9" id="KW-1185">Reference proteome</keyword>
<evidence type="ECO:0000256" key="7">
    <source>
        <dbReference type="SAM" id="SignalP"/>
    </source>
</evidence>
<dbReference type="PANTHER" id="PTHR30429:SF3">
    <property type="entry name" value="LIPOPROTEIN"/>
    <property type="match status" value="1"/>
</dbReference>
<dbReference type="SUPFAM" id="SSF53850">
    <property type="entry name" value="Periplasmic binding protein-like II"/>
    <property type="match status" value="1"/>
</dbReference>
<evidence type="ECO:0000256" key="5">
    <source>
        <dbReference type="ARBA" id="ARBA00023139"/>
    </source>
</evidence>
<dbReference type="PANTHER" id="PTHR30429">
    <property type="entry name" value="D-METHIONINE-BINDING LIPOPROTEIN METQ"/>
    <property type="match status" value="1"/>
</dbReference>
<feature type="signal peptide" evidence="7">
    <location>
        <begin position="1"/>
        <end position="21"/>
    </location>
</feature>
<comment type="similarity">
    <text evidence="2">Belongs to the NlpA lipoprotein family.</text>
</comment>
<dbReference type="AlphaFoldDB" id="A0A931E4S5"/>
<accession>A0A931E4S5</accession>
<dbReference type="Pfam" id="PF03180">
    <property type="entry name" value="Lipoprotein_9"/>
    <property type="match status" value="1"/>
</dbReference>
<sequence length="293" mass="31899">MRIKKIVAATAASALALAGLAACSDSTEAGKGTDDNKVVIGTTDADQDAWKVFEEEVKKEGIDLEVKKFTEYTPVNPALSEKQIDISKFQTIDYQAKYNVSAGKDTKIIGSGEINTLGLFWKDHDSLDGIEGQEIAIPNDDSNQGRAINVLVQAGLVKVKDGASKLTPTPNDIVKDESKVKVVAVDASQTPAAYNEGRPAVINNNWLERANIDAKSAVYADDPNSELAEPYINVFSVRAEDIDNPTYEKLVEIWQSDAVTEALEKQTKGTAVQVKKDKTELNKILERLQNESK</sequence>
<feature type="chain" id="PRO_5038628698" evidence="7">
    <location>
        <begin position="22"/>
        <end position="293"/>
    </location>
</feature>
<keyword evidence="5" id="KW-0564">Palmitate</keyword>
<evidence type="ECO:0000313" key="9">
    <source>
        <dbReference type="Proteomes" id="UP000658613"/>
    </source>
</evidence>
<keyword evidence="3 7" id="KW-0732">Signal</keyword>
<protein>
    <submittedName>
        <fullName evidence="8">D-methionine transport system substrate-binding protein</fullName>
    </submittedName>
</protein>
<comment type="subcellular location">
    <subcellularLocation>
        <location evidence="1">Membrane</location>
        <topology evidence="1">Lipid-anchor</topology>
    </subcellularLocation>
</comment>
<evidence type="ECO:0000256" key="2">
    <source>
        <dbReference type="ARBA" id="ARBA00008973"/>
    </source>
</evidence>
<dbReference type="PROSITE" id="PS51257">
    <property type="entry name" value="PROKAR_LIPOPROTEIN"/>
    <property type="match status" value="1"/>
</dbReference>